<dbReference type="SUPFAM" id="SSF49764">
    <property type="entry name" value="HSP20-like chaperones"/>
    <property type="match status" value="1"/>
</dbReference>
<evidence type="ECO:0000313" key="6">
    <source>
        <dbReference type="Proteomes" id="UP000253941"/>
    </source>
</evidence>
<dbReference type="EMBL" id="QPMH01000004">
    <property type="protein sequence ID" value="RDD62642.1"/>
    <property type="molecule type" value="Genomic_DNA"/>
</dbReference>
<reference evidence="5 6" key="1">
    <citation type="submission" date="2018-07" db="EMBL/GenBank/DDBJ databases">
        <title>Venubactetium sediminum gen. nov., sp. nov., isolated from a marine solar saltern.</title>
        <authorList>
            <person name="Wang S."/>
        </authorList>
    </citation>
    <scope>NUCLEOTIDE SEQUENCE [LARGE SCALE GENOMIC DNA]</scope>
    <source>
        <strain evidence="5 6">WD2A32</strain>
    </source>
</reference>
<proteinExistence type="inferred from homology"/>
<comment type="caution">
    <text evidence="5">The sequence shown here is derived from an EMBL/GenBank/DDBJ whole genome shotgun (WGS) entry which is preliminary data.</text>
</comment>
<keyword evidence="6" id="KW-1185">Reference proteome</keyword>
<dbReference type="InterPro" id="IPR002068">
    <property type="entry name" value="A-crystallin/Hsp20_dom"/>
</dbReference>
<dbReference type="Pfam" id="PF00011">
    <property type="entry name" value="HSP20"/>
    <property type="match status" value="1"/>
</dbReference>
<feature type="region of interest" description="Disordered" evidence="3">
    <location>
        <begin position="1"/>
        <end position="23"/>
    </location>
</feature>
<dbReference type="RefSeq" id="WP_114581217.1">
    <property type="nucleotide sequence ID" value="NZ_QPMH01000004.1"/>
</dbReference>
<comment type="similarity">
    <text evidence="1 2">Belongs to the small heat shock protein (HSP20) family.</text>
</comment>
<feature type="compositionally biased region" description="Basic and acidic residues" evidence="3">
    <location>
        <begin position="1"/>
        <end position="10"/>
    </location>
</feature>
<dbReference type="AlphaFoldDB" id="A0A369TCU6"/>
<dbReference type="InterPro" id="IPR008978">
    <property type="entry name" value="HSP20-like_chaperone"/>
</dbReference>
<accession>A0A369TCU6</accession>
<feature type="domain" description="SHSP" evidence="4">
    <location>
        <begin position="61"/>
        <end position="175"/>
    </location>
</feature>
<evidence type="ECO:0000313" key="5">
    <source>
        <dbReference type="EMBL" id="RDD62642.1"/>
    </source>
</evidence>
<dbReference type="PANTHER" id="PTHR11527">
    <property type="entry name" value="HEAT-SHOCK PROTEIN 20 FAMILY MEMBER"/>
    <property type="match status" value="1"/>
</dbReference>
<dbReference type="Gene3D" id="2.60.40.790">
    <property type="match status" value="1"/>
</dbReference>
<dbReference type="InterPro" id="IPR031107">
    <property type="entry name" value="Small_HSP"/>
</dbReference>
<dbReference type="PROSITE" id="PS01031">
    <property type="entry name" value="SHSP"/>
    <property type="match status" value="1"/>
</dbReference>
<dbReference type="Proteomes" id="UP000253941">
    <property type="component" value="Unassembled WGS sequence"/>
</dbReference>
<organism evidence="5 6">
    <name type="scientific">Ferruginivarius sediminum</name>
    <dbReference type="NCBI Taxonomy" id="2661937"/>
    <lineage>
        <taxon>Bacteria</taxon>
        <taxon>Pseudomonadati</taxon>
        <taxon>Pseudomonadota</taxon>
        <taxon>Alphaproteobacteria</taxon>
        <taxon>Rhodospirillales</taxon>
        <taxon>Rhodospirillaceae</taxon>
        <taxon>Ferruginivarius</taxon>
    </lineage>
</organism>
<gene>
    <name evidence="5" type="ORF">DRB17_05635</name>
</gene>
<evidence type="ECO:0000256" key="3">
    <source>
        <dbReference type="SAM" id="MobiDB-lite"/>
    </source>
</evidence>
<evidence type="ECO:0000256" key="2">
    <source>
        <dbReference type="RuleBase" id="RU003616"/>
    </source>
</evidence>
<name>A0A369TCU6_9PROT</name>
<protein>
    <submittedName>
        <fullName evidence="5">Hsp20/alpha crystallin family protein</fullName>
    </submittedName>
</protein>
<sequence length="175" mass="19644">MAEKSKEEKGGAPTTTGGLDHPMMEFRRQMDRLVDDFSNYFRMPSLGSFGRMPAEPEIFGGTAGLVDVKFDVSESDKEIEIAAEAPGMEEKDIDVEVSAGILTIKGEKKHEEEKKEKNYYLSERRFGSFRRSFRLPDSVDEDKISAEFEKGVLKVTLSKKPEAVSKAKKIEVKGK</sequence>
<dbReference type="CDD" id="cd06464">
    <property type="entry name" value="ACD_sHsps-like"/>
    <property type="match status" value="1"/>
</dbReference>
<evidence type="ECO:0000256" key="1">
    <source>
        <dbReference type="PROSITE-ProRule" id="PRU00285"/>
    </source>
</evidence>
<evidence type="ECO:0000259" key="4">
    <source>
        <dbReference type="PROSITE" id="PS01031"/>
    </source>
</evidence>